<proteinExistence type="predicted"/>
<gene>
    <name evidence="1" type="ORF">EEJ42_03770</name>
</gene>
<dbReference type="AlphaFoldDB" id="A0A3M8X2P3"/>
<accession>A0A3M8X2P3</accession>
<name>A0A3M8X2P3_9ACTN</name>
<evidence type="ECO:0000313" key="2">
    <source>
        <dbReference type="Proteomes" id="UP000275401"/>
    </source>
</evidence>
<evidence type="ECO:0000313" key="1">
    <source>
        <dbReference type="EMBL" id="RNG35709.1"/>
    </source>
</evidence>
<dbReference type="EMBL" id="RIBZ01000049">
    <property type="protein sequence ID" value="RNG35709.1"/>
    <property type="molecule type" value="Genomic_DNA"/>
</dbReference>
<comment type="caution">
    <text evidence="1">The sequence shown here is derived from an EMBL/GenBank/DDBJ whole genome shotgun (WGS) entry which is preliminary data.</text>
</comment>
<protein>
    <submittedName>
        <fullName evidence="1">Uncharacterized protein</fullName>
    </submittedName>
</protein>
<dbReference type="Proteomes" id="UP000275401">
    <property type="component" value="Unassembled WGS sequence"/>
</dbReference>
<keyword evidence="2" id="KW-1185">Reference proteome</keyword>
<reference evidence="1 2" key="1">
    <citation type="submission" date="2018-11" db="EMBL/GenBank/DDBJ databases">
        <title>The Potential of Streptomyces as Biocontrol Agents against the Tomato grey mould, Botrytis cinerea (Gray mold) Frontiers in Microbiology.</title>
        <authorList>
            <person name="Li D."/>
        </authorList>
    </citation>
    <scope>NUCLEOTIDE SEQUENCE [LARGE SCALE GENOMIC DNA]</scope>
    <source>
        <strain evidence="1 2">NEAU-LD23</strain>
    </source>
</reference>
<organism evidence="1 2">
    <name type="scientific">Streptomyces botrytidirepellens</name>
    <dbReference type="NCBI Taxonomy" id="2486417"/>
    <lineage>
        <taxon>Bacteria</taxon>
        <taxon>Bacillati</taxon>
        <taxon>Actinomycetota</taxon>
        <taxon>Actinomycetes</taxon>
        <taxon>Kitasatosporales</taxon>
        <taxon>Streptomycetaceae</taxon>
        <taxon>Streptomyces</taxon>
    </lineage>
</organism>
<sequence>MCTVATGCATTAPARKPPPGEVAVPAIGAEARGLVLPFDAYELSDRDIHTIESAEDLLLRRCMRDRGMGWKLLPRAVGKDLAPPNRTRYGPVEAEVARRFGYHVPPALPTAARREAAGTSRDAGLTSRQRRAAYGRDGTGGCWKAAHARLLRGAPTSDHSLFNRLVTRDFERSRRDAAVRRGVRAWSACLRAEGFRHADPLSVADKPVWARSSRPSPEEIRTAVADVRCKGRTGLVEIWRTAEARLQTETIRAHARSFRALKAAKQHWLRAAERVLARRGADGRGSGL</sequence>